<feature type="transmembrane region" description="Helical" evidence="5">
    <location>
        <begin position="80"/>
        <end position="99"/>
    </location>
</feature>
<feature type="transmembrane region" description="Helical" evidence="5">
    <location>
        <begin position="153"/>
        <end position="173"/>
    </location>
</feature>
<feature type="transmembrane region" description="Helical" evidence="5">
    <location>
        <begin position="305"/>
        <end position="325"/>
    </location>
</feature>
<reference evidence="7" key="1">
    <citation type="submission" date="2021-01" db="EMBL/GenBank/DDBJ databases">
        <title>KCTC 19127 draft genome.</title>
        <authorList>
            <person name="An D."/>
        </authorList>
    </citation>
    <scope>NUCLEOTIDE SEQUENCE</scope>
    <source>
        <strain evidence="7">KCTC 19127</strain>
    </source>
</reference>
<feature type="transmembrane region" description="Helical" evidence="5">
    <location>
        <begin position="255"/>
        <end position="275"/>
    </location>
</feature>
<proteinExistence type="predicted"/>
<dbReference type="PANTHER" id="PTHR23542">
    <property type="match status" value="1"/>
</dbReference>
<feature type="transmembrane region" description="Helical" evidence="5">
    <location>
        <begin position="369"/>
        <end position="389"/>
    </location>
</feature>
<evidence type="ECO:0000313" key="7">
    <source>
        <dbReference type="EMBL" id="MBM9475568.1"/>
    </source>
</evidence>
<dbReference type="Gene3D" id="1.20.1250.20">
    <property type="entry name" value="MFS general substrate transporter like domains"/>
    <property type="match status" value="1"/>
</dbReference>
<comment type="caution">
    <text evidence="7">The sequence shown here is derived from an EMBL/GenBank/DDBJ whole genome shotgun (WGS) entry which is preliminary data.</text>
</comment>
<dbReference type="PROSITE" id="PS50850">
    <property type="entry name" value="MFS"/>
    <property type="match status" value="1"/>
</dbReference>
<evidence type="ECO:0000256" key="3">
    <source>
        <dbReference type="ARBA" id="ARBA00022989"/>
    </source>
</evidence>
<dbReference type="AlphaFoldDB" id="A0A938YM42"/>
<organism evidence="7 8">
    <name type="scientific">Nakamurella flavida</name>
    <dbReference type="NCBI Taxonomy" id="363630"/>
    <lineage>
        <taxon>Bacteria</taxon>
        <taxon>Bacillati</taxon>
        <taxon>Actinomycetota</taxon>
        <taxon>Actinomycetes</taxon>
        <taxon>Nakamurellales</taxon>
        <taxon>Nakamurellaceae</taxon>
        <taxon>Nakamurella</taxon>
    </lineage>
</organism>
<evidence type="ECO:0000256" key="5">
    <source>
        <dbReference type="SAM" id="Phobius"/>
    </source>
</evidence>
<dbReference type="GO" id="GO:0022857">
    <property type="term" value="F:transmembrane transporter activity"/>
    <property type="evidence" value="ECO:0007669"/>
    <property type="project" value="InterPro"/>
</dbReference>
<keyword evidence="8" id="KW-1185">Reference proteome</keyword>
<dbReference type="GO" id="GO:0005886">
    <property type="term" value="C:plasma membrane"/>
    <property type="evidence" value="ECO:0007669"/>
    <property type="project" value="UniProtKB-SubCell"/>
</dbReference>
<dbReference type="Pfam" id="PF07690">
    <property type="entry name" value="MFS_1"/>
    <property type="match status" value="1"/>
</dbReference>
<dbReference type="InterPro" id="IPR011701">
    <property type="entry name" value="MFS"/>
</dbReference>
<name>A0A938YM42_9ACTN</name>
<dbReference type="EMBL" id="JAERWL010000005">
    <property type="protein sequence ID" value="MBM9475568.1"/>
    <property type="molecule type" value="Genomic_DNA"/>
</dbReference>
<dbReference type="RefSeq" id="WP_205255681.1">
    <property type="nucleotide sequence ID" value="NZ_BAAAPV010000002.1"/>
</dbReference>
<dbReference type="Proteomes" id="UP000663801">
    <property type="component" value="Unassembled WGS sequence"/>
</dbReference>
<feature type="transmembrane region" description="Helical" evidence="5">
    <location>
        <begin position="282"/>
        <end position="299"/>
    </location>
</feature>
<gene>
    <name evidence="7" type="ORF">JL107_03825</name>
</gene>
<dbReference type="InterPro" id="IPR020846">
    <property type="entry name" value="MFS_dom"/>
</dbReference>
<keyword evidence="3 5" id="KW-1133">Transmembrane helix</keyword>
<evidence type="ECO:0000259" key="6">
    <source>
        <dbReference type="PROSITE" id="PS50850"/>
    </source>
</evidence>
<evidence type="ECO:0000256" key="4">
    <source>
        <dbReference type="ARBA" id="ARBA00023136"/>
    </source>
</evidence>
<feature type="domain" description="Major facilitator superfamily (MFS) profile" evidence="6">
    <location>
        <begin position="217"/>
        <end position="400"/>
    </location>
</feature>
<dbReference type="PANTHER" id="PTHR23542:SF1">
    <property type="entry name" value="MAJOR FACILITATOR SUPERFAMILY (MFS) PROFILE DOMAIN-CONTAINING PROTEIN"/>
    <property type="match status" value="1"/>
</dbReference>
<evidence type="ECO:0000313" key="8">
    <source>
        <dbReference type="Proteomes" id="UP000663801"/>
    </source>
</evidence>
<evidence type="ECO:0000256" key="2">
    <source>
        <dbReference type="ARBA" id="ARBA00022692"/>
    </source>
</evidence>
<feature type="transmembrane region" description="Helical" evidence="5">
    <location>
        <begin position="48"/>
        <end position="68"/>
    </location>
</feature>
<feature type="transmembrane region" description="Helical" evidence="5">
    <location>
        <begin position="179"/>
        <end position="201"/>
    </location>
</feature>
<feature type="transmembrane region" description="Helical" evidence="5">
    <location>
        <begin position="337"/>
        <end position="363"/>
    </location>
</feature>
<dbReference type="InterPro" id="IPR036259">
    <property type="entry name" value="MFS_trans_sf"/>
</dbReference>
<keyword evidence="2 5" id="KW-0812">Transmembrane</keyword>
<accession>A0A938YM42</accession>
<feature type="transmembrane region" description="Helical" evidence="5">
    <location>
        <begin position="213"/>
        <end position="235"/>
    </location>
</feature>
<evidence type="ECO:0000256" key="1">
    <source>
        <dbReference type="ARBA" id="ARBA00004651"/>
    </source>
</evidence>
<dbReference type="SUPFAM" id="SSF103473">
    <property type="entry name" value="MFS general substrate transporter"/>
    <property type="match status" value="1"/>
</dbReference>
<sequence length="400" mass="38945">MSLITPFRVLPALAGRTLLPVAFLARLPSSMTQLGTVVLVSTAYDSVGAGGLTAGALAIGSAGGGPVLGALSARLGQRPVLLAASLLNAAGAAAIVVTALLGAPLWAVCLAALVCGTSTPQIGALVRARWVGLTRGGPGLPAAMSYEGAADEVGYILGPAVVSLLAALASPAAAVLASAALVGVFGSWVALHPTSAAAPVAHHGPRPAGTPRWLTGTVVRVLFGGTAVGCFFGAMQTGVTGVATASGSPGAAGSIYAFMAVGSAVTALAVAALPARFALPDRLVFFAAAMAVLTVPALLADGVGWLIAAILPLGCAVGPYLITVYSLAERSVSTGRVAVVMTSLGSAVTIGYFVGSTLGGALVDRVSPAAAFGVATAAATGALLNAVLLRVRGLPAAVED</sequence>
<feature type="transmembrane region" description="Helical" evidence="5">
    <location>
        <begin position="105"/>
        <end position="126"/>
    </location>
</feature>
<keyword evidence="4 5" id="KW-0472">Membrane</keyword>
<comment type="subcellular location">
    <subcellularLocation>
        <location evidence="1">Cell membrane</location>
        <topology evidence="1">Multi-pass membrane protein</topology>
    </subcellularLocation>
</comment>
<protein>
    <recommendedName>
        <fullName evidence="6">Major facilitator superfamily (MFS) profile domain-containing protein</fullName>
    </recommendedName>
</protein>